<dbReference type="InterPro" id="IPR006694">
    <property type="entry name" value="Fatty_acid_hydroxylase"/>
</dbReference>
<dbReference type="PANTHER" id="PTHR11863">
    <property type="entry name" value="STEROL DESATURASE"/>
    <property type="match status" value="1"/>
</dbReference>
<dbReference type="GO" id="GO:0005506">
    <property type="term" value="F:iron ion binding"/>
    <property type="evidence" value="ECO:0007669"/>
    <property type="project" value="InterPro"/>
</dbReference>
<sequence>MAISALIFWPLEELLEGERAARPKFKDIAYLWFYQSYGLWIGAGIIYEIAFLLRGHLPSTWSLFVKHQPFWLQAVVALLMAEVWVYSVHRLSHRWPFLWRFHRVHHTLVDMTWSAASRQHPVDFFLTIVGANLPAMLLGIDLRSIALFVFLERLYTVMLHSNLNLDWGWFSKVVASPNVHRLHHSPTCRGKNYAGILSLLDVLANTYQSPNASVKVGKPPADLTNP</sequence>
<protein>
    <recommendedName>
        <fullName evidence="6">Fatty acid hydroxylase domain-containing protein</fullName>
    </recommendedName>
</protein>
<comment type="subcellular location">
    <subcellularLocation>
        <location evidence="1">Membrane</location>
    </subcellularLocation>
</comment>
<feature type="transmembrane region" description="Helical" evidence="5">
    <location>
        <begin position="70"/>
        <end position="88"/>
    </location>
</feature>
<evidence type="ECO:0000256" key="4">
    <source>
        <dbReference type="ARBA" id="ARBA00023136"/>
    </source>
</evidence>
<dbReference type="eggNOG" id="COG3000">
    <property type="taxonomic scope" value="Bacteria"/>
</dbReference>
<accession>A0A068NQX3</accession>
<dbReference type="STRING" id="661478.OP10G_2473"/>
<dbReference type="GO" id="GO:0016491">
    <property type="term" value="F:oxidoreductase activity"/>
    <property type="evidence" value="ECO:0007669"/>
    <property type="project" value="InterPro"/>
</dbReference>
<evidence type="ECO:0000256" key="2">
    <source>
        <dbReference type="ARBA" id="ARBA00022692"/>
    </source>
</evidence>
<dbReference type="HOGENOM" id="CLU_033631_3_1_0"/>
<dbReference type="Proteomes" id="UP000027982">
    <property type="component" value="Chromosome"/>
</dbReference>
<evidence type="ECO:0000313" key="7">
    <source>
        <dbReference type="EMBL" id="AIE85841.1"/>
    </source>
</evidence>
<dbReference type="GO" id="GO:0016020">
    <property type="term" value="C:membrane"/>
    <property type="evidence" value="ECO:0007669"/>
    <property type="project" value="UniProtKB-SubCell"/>
</dbReference>
<evidence type="ECO:0000256" key="5">
    <source>
        <dbReference type="SAM" id="Phobius"/>
    </source>
</evidence>
<dbReference type="InterPro" id="IPR050307">
    <property type="entry name" value="Sterol_Desaturase_Related"/>
</dbReference>
<name>A0A068NQX3_FIMGI</name>
<dbReference type="Pfam" id="PF04116">
    <property type="entry name" value="FA_hydroxylase"/>
    <property type="match status" value="1"/>
</dbReference>
<feature type="domain" description="Fatty acid hydroxylase" evidence="6">
    <location>
        <begin position="75"/>
        <end position="206"/>
    </location>
</feature>
<dbReference type="AlphaFoldDB" id="A0A068NQX3"/>
<dbReference type="GO" id="GO:0008610">
    <property type="term" value="P:lipid biosynthetic process"/>
    <property type="evidence" value="ECO:0007669"/>
    <property type="project" value="InterPro"/>
</dbReference>
<keyword evidence="2 5" id="KW-0812">Transmembrane</keyword>
<organism evidence="7 8">
    <name type="scientific">Fimbriimonas ginsengisoli Gsoil 348</name>
    <dbReference type="NCBI Taxonomy" id="661478"/>
    <lineage>
        <taxon>Bacteria</taxon>
        <taxon>Bacillati</taxon>
        <taxon>Armatimonadota</taxon>
        <taxon>Fimbriimonadia</taxon>
        <taxon>Fimbriimonadales</taxon>
        <taxon>Fimbriimonadaceae</taxon>
        <taxon>Fimbriimonas</taxon>
    </lineage>
</organism>
<evidence type="ECO:0000256" key="3">
    <source>
        <dbReference type="ARBA" id="ARBA00022989"/>
    </source>
</evidence>
<keyword evidence="8" id="KW-1185">Reference proteome</keyword>
<reference evidence="7 8" key="1">
    <citation type="journal article" date="2014" name="PLoS ONE">
        <title>The first complete genome sequence of the class fimbriimonadia in the phylum armatimonadetes.</title>
        <authorList>
            <person name="Hu Z.Y."/>
            <person name="Wang Y.Z."/>
            <person name="Im W.T."/>
            <person name="Wang S.Y."/>
            <person name="Zhao G.P."/>
            <person name="Zheng H.J."/>
            <person name="Quan Z.X."/>
        </authorList>
    </citation>
    <scope>NUCLEOTIDE SEQUENCE [LARGE SCALE GENOMIC DNA]</scope>
    <source>
        <strain evidence="7">Gsoil 348</strain>
    </source>
</reference>
<evidence type="ECO:0000256" key="1">
    <source>
        <dbReference type="ARBA" id="ARBA00004370"/>
    </source>
</evidence>
<keyword evidence="4 5" id="KW-0472">Membrane</keyword>
<evidence type="ECO:0000313" key="8">
    <source>
        <dbReference type="Proteomes" id="UP000027982"/>
    </source>
</evidence>
<evidence type="ECO:0000259" key="6">
    <source>
        <dbReference type="Pfam" id="PF04116"/>
    </source>
</evidence>
<dbReference type="EMBL" id="CP007139">
    <property type="protein sequence ID" value="AIE85841.1"/>
    <property type="molecule type" value="Genomic_DNA"/>
</dbReference>
<dbReference type="KEGG" id="fgi:OP10G_2473"/>
<feature type="transmembrane region" description="Helical" evidence="5">
    <location>
        <begin position="29"/>
        <end position="50"/>
    </location>
</feature>
<keyword evidence="3 5" id="KW-1133">Transmembrane helix</keyword>
<proteinExistence type="predicted"/>
<gene>
    <name evidence="7" type="ORF">OP10G_2473</name>
</gene>